<accession>A0A0E0J662</accession>
<dbReference type="AlphaFoldDB" id="A0A0E0J662"/>
<reference evidence="6" key="2">
    <citation type="submission" date="2018-04" db="EMBL/GenBank/DDBJ databases">
        <title>OnivRS2 (Oryza nivara Reference Sequence Version 2).</title>
        <authorList>
            <person name="Zhang J."/>
            <person name="Kudrna D."/>
            <person name="Lee S."/>
            <person name="Talag J."/>
            <person name="Rajasekar S."/>
            <person name="Welchert J."/>
            <person name="Hsing Y.-I."/>
            <person name="Wing R.A."/>
        </authorList>
    </citation>
    <scope>NUCLEOTIDE SEQUENCE [LARGE SCALE GENOMIC DNA]</scope>
    <source>
        <strain evidence="6">SL10</strain>
    </source>
</reference>
<dbReference type="GO" id="GO:0009134">
    <property type="term" value="P:nucleoside diphosphate catabolic process"/>
    <property type="evidence" value="ECO:0007669"/>
    <property type="project" value="TreeGrafter"/>
</dbReference>
<evidence type="ECO:0000256" key="5">
    <source>
        <dbReference type="RuleBase" id="RU003833"/>
    </source>
</evidence>
<dbReference type="Gene3D" id="3.30.420.150">
    <property type="entry name" value="Exopolyphosphatase. Domain 2"/>
    <property type="match status" value="2"/>
</dbReference>
<dbReference type="InterPro" id="IPR000407">
    <property type="entry name" value="GDA1_CD39_NTPase"/>
</dbReference>
<organism evidence="6">
    <name type="scientific">Oryza nivara</name>
    <name type="common">Indian wild rice</name>
    <name type="synonym">Oryza sativa f. spontanea</name>
    <dbReference type="NCBI Taxonomy" id="4536"/>
    <lineage>
        <taxon>Eukaryota</taxon>
        <taxon>Viridiplantae</taxon>
        <taxon>Streptophyta</taxon>
        <taxon>Embryophyta</taxon>
        <taxon>Tracheophyta</taxon>
        <taxon>Spermatophyta</taxon>
        <taxon>Magnoliopsida</taxon>
        <taxon>Liliopsida</taxon>
        <taxon>Poales</taxon>
        <taxon>Poaceae</taxon>
        <taxon>BOP clade</taxon>
        <taxon>Oryzoideae</taxon>
        <taxon>Oryzeae</taxon>
        <taxon>Oryzinae</taxon>
        <taxon>Oryza</taxon>
    </lineage>
</organism>
<keyword evidence="4" id="KW-0067">ATP-binding</keyword>
<keyword evidence="2 5" id="KW-0378">Hydrolase</keyword>
<dbReference type="Pfam" id="PF01150">
    <property type="entry name" value="GDA1_CD39"/>
    <property type="match status" value="1"/>
</dbReference>
<evidence type="ECO:0000313" key="7">
    <source>
        <dbReference type="Proteomes" id="UP000006591"/>
    </source>
</evidence>
<dbReference type="PANTHER" id="PTHR11782:SF82">
    <property type="entry name" value="APYRASE 3-RELATED"/>
    <property type="match status" value="1"/>
</dbReference>
<keyword evidence="4" id="KW-0547">Nucleotide-binding</keyword>
<evidence type="ECO:0000256" key="3">
    <source>
        <dbReference type="PIRSR" id="PIRSR600407-1"/>
    </source>
</evidence>
<dbReference type="PROSITE" id="PS01238">
    <property type="entry name" value="GDA1_CD39_NTPASE"/>
    <property type="match status" value="1"/>
</dbReference>
<feature type="binding site" evidence="4">
    <location>
        <begin position="196"/>
        <end position="200"/>
    </location>
    <ligand>
        <name>ATP</name>
        <dbReference type="ChEBI" id="CHEBI:30616"/>
    </ligand>
</feature>
<protein>
    <recommendedName>
        <fullName evidence="8">Apyrase</fullName>
    </recommendedName>
</protein>
<dbReference type="Proteomes" id="UP000006591">
    <property type="component" value="Chromosome 12"/>
</dbReference>
<evidence type="ECO:0000256" key="1">
    <source>
        <dbReference type="ARBA" id="ARBA00009283"/>
    </source>
</evidence>
<proteinExistence type="inferred from homology"/>
<dbReference type="Gene3D" id="3.30.420.40">
    <property type="match status" value="1"/>
</dbReference>
<sequence>MGSTTLTRLGHWVQLLKLCHPKNGFEKYTNDLEIDPAGAIIGSTVPMRRHLIHLRPPNRDAASCSLAPAACWSTKTGLGFLLRCHILIEDTNHELHQVDPGLSSYAGRPQEAAKSIMPLLDKANHAIPIWLMNKTPLELGVRDVVHTKTKFQYNPNWINVLSGSQEGSYMWVALNYLLDRLGGDYYKTVGVIDLGGGSVQMAYAISSGTAANAPEVPDGQDPYITKEYLKERDYNYDATAAPQGADYHKCRDDVVKALNLDAPCETNNCSFNGVWNGGGGAGQDELYVATSFYYMASDIGFINSEAPSAKSTPAAYKVAAEKVCRLSVEEAKAAYPRARDHAYLCMDLINQYTLLVDGFGLEATKEMTLVEKVKHGEYYIEAAWLLGTASLRLSHLKRSTKRHEFPLR</sequence>
<dbReference type="PANTHER" id="PTHR11782">
    <property type="entry name" value="ADENOSINE/GUANOSINE DIPHOSPHATASE"/>
    <property type="match status" value="1"/>
</dbReference>
<dbReference type="HOGENOM" id="CLU_675080_0_0_1"/>
<dbReference type="GO" id="GO:0017110">
    <property type="term" value="F:nucleoside diphosphate phosphatase activity"/>
    <property type="evidence" value="ECO:0007669"/>
    <property type="project" value="TreeGrafter"/>
</dbReference>
<comment type="similarity">
    <text evidence="1 5">Belongs to the GDA1/CD39 NTPase family.</text>
</comment>
<evidence type="ECO:0000256" key="2">
    <source>
        <dbReference type="ARBA" id="ARBA00022801"/>
    </source>
</evidence>
<dbReference type="Gramene" id="ONIVA12G01140.3">
    <property type="protein sequence ID" value="ONIVA12G01140.3"/>
    <property type="gene ID" value="ONIVA12G01140"/>
</dbReference>
<keyword evidence="7" id="KW-1185">Reference proteome</keyword>
<dbReference type="GO" id="GO:0005524">
    <property type="term" value="F:ATP binding"/>
    <property type="evidence" value="ECO:0007669"/>
    <property type="project" value="UniProtKB-KW"/>
</dbReference>
<name>A0A0E0J662_ORYNI</name>
<dbReference type="EnsemblPlants" id="ONIVA12G01140.3">
    <property type="protein sequence ID" value="ONIVA12G01140.3"/>
    <property type="gene ID" value="ONIVA12G01140"/>
</dbReference>
<feature type="active site" description="Proton acceptor" evidence="3">
    <location>
        <position position="166"/>
    </location>
</feature>
<evidence type="ECO:0000256" key="4">
    <source>
        <dbReference type="PIRSR" id="PIRSR600407-2"/>
    </source>
</evidence>
<reference evidence="6" key="1">
    <citation type="submission" date="2015-04" db="UniProtKB">
        <authorList>
            <consortium name="EnsemblPlants"/>
        </authorList>
    </citation>
    <scope>IDENTIFICATION</scope>
    <source>
        <strain evidence="6">SL10</strain>
    </source>
</reference>
<dbReference type="GO" id="GO:0016020">
    <property type="term" value="C:membrane"/>
    <property type="evidence" value="ECO:0007669"/>
    <property type="project" value="TreeGrafter"/>
</dbReference>
<evidence type="ECO:0008006" key="8">
    <source>
        <dbReference type="Google" id="ProtNLM"/>
    </source>
</evidence>
<evidence type="ECO:0000313" key="6">
    <source>
        <dbReference type="EnsemblPlants" id="ONIVA12G01140.3"/>
    </source>
</evidence>